<feature type="coiled-coil region" evidence="1">
    <location>
        <begin position="159"/>
        <end position="234"/>
    </location>
</feature>
<keyword evidence="4" id="KW-1185">Reference proteome</keyword>
<accession>A0A2T1ECZ2</accession>
<organism evidence="3 4">
    <name type="scientific">Stenomitos frigidus ULC18</name>
    <dbReference type="NCBI Taxonomy" id="2107698"/>
    <lineage>
        <taxon>Bacteria</taxon>
        <taxon>Bacillati</taxon>
        <taxon>Cyanobacteriota</taxon>
        <taxon>Cyanophyceae</taxon>
        <taxon>Leptolyngbyales</taxon>
        <taxon>Leptolyngbyaceae</taxon>
        <taxon>Stenomitos</taxon>
    </lineage>
</organism>
<keyword evidence="2" id="KW-1133">Transmembrane helix</keyword>
<evidence type="ECO:0000256" key="2">
    <source>
        <dbReference type="SAM" id="Phobius"/>
    </source>
</evidence>
<dbReference type="AlphaFoldDB" id="A0A2T1ECZ2"/>
<sequence length="489" mass="53951">MQTFLRLMTGVFNKSEYVQTSTKPQVHYLPYLLAGISASAIMWSLAFFYVSKTRPTYASDWTLTLPGTTANTKLNLPDTGTASTEQISPYANPAQDPRENYKFIATSEAVQQKAAAQLNMTSKELGQPRIKIVNNTTLMSFSISGASPGEAQKKSFAFYKAFQSRLNELRNQEVIQREEKALRALDSAHTKLADAQRRVAEYQIRSGLASATQIEQLSNAIEELRKKRAEGIAQLKQTGARFRQLSTDLDISTSQASDAFMLKSDQIFQRHLKDYTTSTANMALLASRYTPQSPSVAREQSKLDAVKVALLERSRSVLGHSMNETTLAQLNIGSGEQPSTARELLFKDIVTAQAEQQGFQAYVQALDQQVAEFEARLTISAQSGSKLEALKREYRLYEAVFSSTLANSDLGKSALTSSYPEVQLLAEPSLSDIPVSPKKKLVFLGTAVSSLLTATGLMLIFSYKRRGIELANKKVAGVKQIANYEASEL</sequence>
<feature type="transmembrane region" description="Helical" evidence="2">
    <location>
        <begin position="28"/>
        <end position="50"/>
    </location>
</feature>
<evidence type="ECO:0000313" key="3">
    <source>
        <dbReference type="EMBL" id="PSB30600.1"/>
    </source>
</evidence>
<feature type="transmembrane region" description="Helical" evidence="2">
    <location>
        <begin position="441"/>
        <end position="463"/>
    </location>
</feature>
<dbReference type="PANTHER" id="PTHR32309">
    <property type="entry name" value="TYROSINE-PROTEIN KINASE"/>
    <property type="match status" value="1"/>
</dbReference>
<proteinExistence type="predicted"/>
<name>A0A2T1ECZ2_9CYAN</name>
<gene>
    <name evidence="3" type="ORF">C7B82_08635</name>
</gene>
<evidence type="ECO:0008006" key="5">
    <source>
        <dbReference type="Google" id="ProtNLM"/>
    </source>
</evidence>
<keyword evidence="2" id="KW-0812">Transmembrane</keyword>
<keyword evidence="2" id="KW-0472">Membrane</keyword>
<reference evidence="3 4" key="2">
    <citation type="submission" date="2018-03" db="EMBL/GenBank/DDBJ databases">
        <title>The ancient ancestry and fast evolution of plastids.</title>
        <authorList>
            <person name="Moore K.R."/>
            <person name="Magnabosco C."/>
            <person name="Momper L."/>
            <person name="Gold D.A."/>
            <person name="Bosak T."/>
            <person name="Fournier G.P."/>
        </authorList>
    </citation>
    <scope>NUCLEOTIDE SEQUENCE [LARGE SCALE GENOMIC DNA]</scope>
    <source>
        <strain evidence="3 4">ULC18</strain>
    </source>
</reference>
<protein>
    <recommendedName>
        <fullName evidence="5">Lipopolysaccharide biosynthesis protein</fullName>
    </recommendedName>
</protein>
<dbReference type="GO" id="GO:0004713">
    <property type="term" value="F:protein tyrosine kinase activity"/>
    <property type="evidence" value="ECO:0007669"/>
    <property type="project" value="TreeGrafter"/>
</dbReference>
<dbReference type="OrthoDB" id="6148968at2"/>
<dbReference type="EMBL" id="PVWK01000050">
    <property type="protein sequence ID" value="PSB30600.1"/>
    <property type="molecule type" value="Genomic_DNA"/>
</dbReference>
<dbReference type="Proteomes" id="UP000239576">
    <property type="component" value="Unassembled WGS sequence"/>
</dbReference>
<dbReference type="PANTHER" id="PTHR32309:SF13">
    <property type="entry name" value="FERRIC ENTEROBACTIN TRANSPORT PROTEIN FEPE"/>
    <property type="match status" value="1"/>
</dbReference>
<dbReference type="InterPro" id="IPR050445">
    <property type="entry name" value="Bact_polysacc_biosynth/exp"/>
</dbReference>
<dbReference type="RefSeq" id="WP_106255898.1">
    <property type="nucleotide sequence ID" value="NZ_CAWNSW010000046.1"/>
</dbReference>
<dbReference type="GO" id="GO:0005886">
    <property type="term" value="C:plasma membrane"/>
    <property type="evidence" value="ECO:0007669"/>
    <property type="project" value="TreeGrafter"/>
</dbReference>
<comment type="caution">
    <text evidence="3">The sequence shown here is derived from an EMBL/GenBank/DDBJ whole genome shotgun (WGS) entry which is preliminary data.</text>
</comment>
<evidence type="ECO:0000256" key="1">
    <source>
        <dbReference type="SAM" id="Coils"/>
    </source>
</evidence>
<reference evidence="4" key="1">
    <citation type="submission" date="2018-02" db="EMBL/GenBank/DDBJ databases">
        <authorList>
            <person name="Moore K."/>
            <person name="Momper L."/>
        </authorList>
    </citation>
    <scope>NUCLEOTIDE SEQUENCE [LARGE SCALE GENOMIC DNA]</scope>
    <source>
        <strain evidence="4">ULC18</strain>
    </source>
</reference>
<evidence type="ECO:0000313" key="4">
    <source>
        <dbReference type="Proteomes" id="UP000239576"/>
    </source>
</evidence>
<keyword evidence="1" id="KW-0175">Coiled coil</keyword>